<protein>
    <submittedName>
        <fullName evidence="2">Uncharacterized protein</fullName>
    </submittedName>
</protein>
<keyword evidence="3" id="KW-1185">Reference proteome</keyword>
<proteinExistence type="predicted"/>
<evidence type="ECO:0000313" key="3">
    <source>
        <dbReference type="Proteomes" id="UP001177003"/>
    </source>
</evidence>
<accession>A0AA35ZCN4</accession>
<feature type="compositionally biased region" description="Acidic residues" evidence="1">
    <location>
        <begin position="128"/>
        <end position="162"/>
    </location>
</feature>
<organism evidence="2 3">
    <name type="scientific">Lactuca saligna</name>
    <name type="common">Willowleaf lettuce</name>
    <dbReference type="NCBI Taxonomy" id="75948"/>
    <lineage>
        <taxon>Eukaryota</taxon>
        <taxon>Viridiplantae</taxon>
        <taxon>Streptophyta</taxon>
        <taxon>Embryophyta</taxon>
        <taxon>Tracheophyta</taxon>
        <taxon>Spermatophyta</taxon>
        <taxon>Magnoliopsida</taxon>
        <taxon>eudicotyledons</taxon>
        <taxon>Gunneridae</taxon>
        <taxon>Pentapetalae</taxon>
        <taxon>asterids</taxon>
        <taxon>campanulids</taxon>
        <taxon>Asterales</taxon>
        <taxon>Asteraceae</taxon>
        <taxon>Cichorioideae</taxon>
        <taxon>Cichorieae</taxon>
        <taxon>Lactucinae</taxon>
        <taxon>Lactuca</taxon>
    </lineage>
</organism>
<gene>
    <name evidence="2" type="ORF">LSALG_LOCUS29326</name>
</gene>
<feature type="region of interest" description="Disordered" evidence="1">
    <location>
        <begin position="109"/>
        <end position="167"/>
    </location>
</feature>
<dbReference type="AlphaFoldDB" id="A0AA35ZCN4"/>
<evidence type="ECO:0000313" key="2">
    <source>
        <dbReference type="EMBL" id="CAI9290115.1"/>
    </source>
</evidence>
<reference evidence="2" key="1">
    <citation type="submission" date="2023-04" db="EMBL/GenBank/DDBJ databases">
        <authorList>
            <person name="Vijverberg K."/>
            <person name="Xiong W."/>
            <person name="Schranz E."/>
        </authorList>
    </citation>
    <scope>NUCLEOTIDE SEQUENCE</scope>
</reference>
<dbReference type="Proteomes" id="UP001177003">
    <property type="component" value="Chromosome 6"/>
</dbReference>
<evidence type="ECO:0000256" key="1">
    <source>
        <dbReference type="SAM" id="MobiDB-lite"/>
    </source>
</evidence>
<name>A0AA35ZCN4_LACSI</name>
<sequence length="296" mass="34950">MGELSRMVMLAWLLDFRKGICRNDLAPQLSYMADPYLIELSIFIGISDRFSLPYPISPGTNKLYYYRLTPIRRVLANWITRLTVNHLRNFQDEGTSGLLPDEKLEAELEVSDSEFSLEPTNPLNLYERDEDENSEEEPNEDPEEEPDEDPDEELEEDPEEEPEGNHVDRGFYWEQLYKEETPHAHREIHKLKRNIEEIDEHRSRLVHENQIRVEATEESKRKIQRLEKEVMELRKPTITKLWEGFVVWVTQVNVATYGFLDRVVRRDLPRAEDLVIQSGPGDRKAKNIRKYLKEGK</sequence>
<dbReference type="EMBL" id="OX465082">
    <property type="protein sequence ID" value="CAI9290115.1"/>
    <property type="molecule type" value="Genomic_DNA"/>
</dbReference>